<evidence type="ECO:0000256" key="3">
    <source>
        <dbReference type="SAM" id="MobiDB-lite"/>
    </source>
</evidence>
<dbReference type="InterPro" id="IPR011989">
    <property type="entry name" value="ARM-like"/>
</dbReference>
<dbReference type="Proteomes" id="UP000836788">
    <property type="component" value="Chromosome 3"/>
</dbReference>
<dbReference type="PANTHER" id="PTHR13102">
    <property type="entry name" value="NUCLEOLAR PROTEIN 9"/>
    <property type="match status" value="1"/>
</dbReference>
<evidence type="ECO:0000313" key="4">
    <source>
        <dbReference type="EMBL" id="CAG9288753.1"/>
    </source>
</evidence>
<dbReference type="GO" id="GO:0003723">
    <property type="term" value="F:RNA binding"/>
    <property type="evidence" value="ECO:0007669"/>
    <property type="project" value="InterPro"/>
</dbReference>
<feature type="compositionally biased region" description="Basic residues" evidence="3">
    <location>
        <begin position="217"/>
        <end position="229"/>
    </location>
</feature>
<accession>A0A8J9T2J2</accession>
<feature type="region of interest" description="Disordered" evidence="3">
    <location>
        <begin position="212"/>
        <end position="239"/>
    </location>
</feature>
<keyword evidence="1" id="KW-0677">Repeat</keyword>
<dbReference type="GO" id="GO:0030686">
    <property type="term" value="C:90S preribosome"/>
    <property type="evidence" value="ECO:0007669"/>
    <property type="project" value="TreeGrafter"/>
</dbReference>
<dbReference type="InterPro" id="IPR016024">
    <property type="entry name" value="ARM-type_fold"/>
</dbReference>
<dbReference type="GO" id="GO:0000472">
    <property type="term" value="P:endonucleolytic cleavage to generate mature 5'-end of SSU-rRNA from (SSU-rRNA, 5.8S rRNA, LSU-rRNA)"/>
    <property type="evidence" value="ECO:0007669"/>
    <property type="project" value="TreeGrafter"/>
</dbReference>
<dbReference type="SUPFAM" id="SSF48371">
    <property type="entry name" value="ARM repeat"/>
    <property type="match status" value="2"/>
</dbReference>
<protein>
    <recommendedName>
        <fullName evidence="5">Nucleolar protein 9</fullName>
    </recommendedName>
</protein>
<gene>
    <name evidence="4" type="ORF">PTTT1_LOCUS39500</name>
</gene>
<dbReference type="SMART" id="SM00025">
    <property type="entry name" value="Pumilio"/>
    <property type="match status" value="2"/>
</dbReference>
<evidence type="ECO:0000256" key="1">
    <source>
        <dbReference type="ARBA" id="ARBA00022737"/>
    </source>
</evidence>
<organism evidence="4">
    <name type="scientific">Phaeodactylum tricornutum</name>
    <name type="common">Diatom</name>
    <dbReference type="NCBI Taxonomy" id="2850"/>
    <lineage>
        <taxon>Eukaryota</taxon>
        <taxon>Sar</taxon>
        <taxon>Stramenopiles</taxon>
        <taxon>Ochrophyta</taxon>
        <taxon>Bacillariophyta</taxon>
        <taxon>Bacillariophyceae</taxon>
        <taxon>Bacillariophycidae</taxon>
        <taxon>Naviculales</taxon>
        <taxon>Phaeodactylaceae</taxon>
        <taxon>Phaeodactylum</taxon>
    </lineage>
</organism>
<dbReference type="Gene3D" id="1.25.10.10">
    <property type="entry name" value="Leucine-rich Repeat Variant"/>
    <property type="match status" value="2"/>
</dbReference>
<dbReference type="InterPro" id="IPR040000">
    <property type="entry name" value="NOP9"/>
</dbReference>
<name>A0A8J9T2J2_PHATR</name>
<dbReference type="EMBL" id="OU594944">
    <property type="protein sequence ID" value="CAG9288753.1"/>
    <property type="molecule type" value="Genomic_DNA"/>
</dbReference>
<dbReference type="GO" id="GO:0005730">
    <property type="term" value="C:nucleolus"/>
    <property type="evidence" value="ECO:0007669"/>
    <property type="project" value="TreeGrafter"/>
</dbReference>
<dbReference type="Pfam" id="PF22493">
    <property type="entry name" value="PUF_NOP9"/>
    <property type="match status" value="1"/>
</dbReference>
<evidence type="ECO:0008006" key="5">
    <source>
        <dbReference type="Google" id="ProtNLM"/>
    </source>
</evidence>
<dbReference type="GO" id="GO:0000480">
    <property type="term" value="P:endonucleolytic cleavage in 5'-ETS of tricistronic rRNA transcript (SSU-rRNA, 5.8S rRNA, LSU-rRNA)"/>
    <property type="evidence" value="ECO:0007669"/>
    <property type="project" value="TreeGrafter"/>
</dbReference>
<feature type="compositionally biased region" description="Basic residues" evidence="3">
    <location>
        <begin position="696"/>
        <end position="706"/>
    </location>
</feature>
<dbReference type="PROSITE" id="PS50302">
    <property type="entry name" value="PUM"/>
    <property type="match status" value="1"/>
</dbReference>
<feature type="repeat" description="Pumilio" evidence="2">
    <location>
        <begin position="106"/>
        <end position="146"/>
    </location>
</feature>
<dbReference type="GO" id="GO:0000447">
    <property type="term" value="P:endonucleolytic cleavage in ITS1 to separate SSU-rRNA from 5.8S rRNA and LSU-rRNA from tricistronic rRNA transcript (SSU-rRNA, 5.8S rRNA, LSU-rRNA)"/>
    <property type="evidence" value="ECO:0007669"/>
    <property type="project" value="TreeGrafter"/>
</dbReference>
<dbReference type="GO" id="GO:0030688">
    <property type="term" value="C:preribosome, small subunit precursor"/>
    <property type="evidence" value="ECO:0007669"/>
    <property type="project" value="TreeGrafter"/>
</dbReference>
<dbReference type="InterPro" id="IPR001313">
    <property type="entry name" value="Pumilio_RNA-bd_rpt"/>
</dbReference>
<proteinExistence type="predicted"/>
<reference evidence="4" key="1">
    <citation type="submission" date="2022-02" db="EMBL/GenBank/DDBJ databases">
        <authorList>
            <person name="Giguere J D."/>
        </authorList>
    </citation>
    <scope>NUCLEOTIDE SEQUENCE</scope>
    <source>
        <strain evidence="4">CCAP 1055/1</strain>
    </source>
</reference>
<dbReference type="AlphaFoldDB" id="A0A8J9T2J2"/>
<feature type="compositionally biased region" description="Basic and acidic residues" evidence="3">
    <location>
        <begin position="707"/>
        <end position="718"/>
    </location>
</feature>
<dbReference type="GO" id="GO:0000056">
    <property type="term" value="P:ribosomal small subunit export from nucleus"/>
    <property type="evidence" value="ECO:0007669"/>
    <property type="project" value="TreeGrafter"/>
</dbReference>
<feature type="region of interest" description="Disordered" evidence="3">
    <location>
        <begin position="693"/>
        <end position="721"/>
    </location>
</feature>
<sequence>MTVKQDVGKVEGEYNRPRRPDADTIAYLRSLPLDLHAAFDQITVFLAQPNDTEETVEYPHMLAAALSAIDEIRNEIASLAGDEVAAEAIEVLAHIAGPHSEIAIRKLLFGTTGYALHLSTHRYGSHVLQTILELAATSHSEIDLASHREAPPLDLVNEELPSLAELLLQIVEEIVPFTDDLAIHICGSHVLRSLVCILGGVKVVQQPGSFGSQGPIRRGKVKPKRKKSKSAAPYAKESSQSNLHQYLKYISNSRVSTSDERIRNSLEQLVSAISGNQVREPGDLQHLACNASASPLLIVILRVLTYSAAVGECKTKARNLEESGLERRVDHHLSILQPEPKFVAGSQAHNLAKRLLCWQDSTSEQKWAPDVIYGLSGETRGSHILETVLRLSSDEFFDESILEVGGFLSKQSLQEFVEHDVSNFVIQTALATIRNEKQAEKFLEVVAPLVVNGYVIRGSNRRRGILWRLTEMAARFPGIQKATLKVIREGFVIAGEVQSKSNGLVGCVPKLLNMKKAEETGGHLTLDVAGTRTLFHLLRFEAKYCEEVLLGIADKLEQDDLELLAKDGLGSRCIWDGVLEGPVQEAHFSTALKRILKKLQGRWVGLAADRVGHHSVIKLFRRLVDMGDREKLVVELSEGMHRLTGNSMGRNVLDVCSVREYNEVGYSEWSSIVKKQLQREQWLKDMVEKDLADRAPKKKRDRKRKRLDRDATDKRAQSKGDLSVDTIMDTFSIPTRIEKE</sequence>
<dbReference type="PANTHER" id="PTHR13102:SF0">
    <property type="entry name" value="NUCLEOLAR PROTEIN 9"/>
    <property type="match status" value="1"/>
</dbReference>
<evidence type="ECO:0000256" key="2">
    <source>
        <dbReference type="PROSITE-ProRule" id="PRU00317"/>
    </source>
</evidence>